<reference evidence="5" key="1">
    <citation type="submission" date="2020-12" db="EMBL/GenBank/DDBJ databases">
        <title>Metabolic potential, ecology and presence of endohyphal bacteria is reflected in genomic diversity of Mucoromycotina.</title>
        <authorList>
            <person name="Muszewska A."/>
            <person name="Okrasinska A."/>
            <person name="Steczkiewicz K."/>
            <person name="Drgas O."/>
            <person name="Orlowska M."/>
            <person name="Perlinska-Lenart U."/>
            <person name="Aleksandrzak-Piekarczyk T."/>
            <person name="Szatraj K."/>
            <person name="Zielenkiewicz U."/>
            <person name="Pilsyk S."/>
            <person name="Malc E."/>
            <person name="Mieczkowski P."/>
            <person name="Kruszewska J.S."/>
            <person name="Biernat P."/>
            <person name="Pawlowska J."/>
        </authorList>
    </citation>
    <scope>NUCLEOTIDE SEQUENCE</scope>
    <source>
        <strain evidence="5">WA0000051536</strain>
    </source>
</reference>
<evidence type="ECO:0000259" key="4">
    <source>
        <dbReference type="PROSITE" id="PS51762"/>
    </source>
</evidence>
<dbReference type="AlphaFoldDB" id="A0A8H7PUH2"/>
<evidence type="ECO:0000256" key="3">
    <source>
        <dbReference type="ARBA" id="ARBA00023295"/>
    </source>
</evidence>
<evidence type="ECO:0000313" key="5">
    <source>
        <dbReference type="EMBL" id="KAG2179446.1"/>
    </source>
</evidence>
<dbReference type="SUPFAM" id="SSF49899">
    <property type="entry name" value="Concanavalin A-like lectins/glucanases"/>
    <property type="match status" value="1"/>
</dbReference>
<dbReference type="GO" id="GO:0005975">
    <property type="term" value="P:carbohydrate metabolic process"/>
    <property type="evidence" value="ECO:0007669"/>
    <property type="project" value="InterPro"/>
</dbReference>
<dbReference type="InterPro" id="IPR000757">
    <property type="entry name" value="Beta-glucanase-like"/>
</dbReference>
<dbReference type="GO" id="GO:0004553">
    <property type="term" value="F:hydrolase activity, hydrolyzing O-glycosyl compounds"/>
    <property type="evidence" value="ECO:0007669"/>
    <property type="project" value="InterPro"/>
</dbReference>
<dbReference type="Pfam" id="PF00722">
    <property type="entry name" value="Glyco_hydro_16"/>
    <property type="match status" value="1"/>
</dbReference>
<evidence type="ECO:0000256" key="2">
    <source>
        <dbReference type="ARBA" id="ARBA00022801"/>
    </source>
</evidence>
<evidence type="ECO:0000313" key="6">
    <source>
        <dbReference type="Proteomes" id="UP000612746"/>
    </source>
</evidence>
<dbReference type="InterPro" id="IPR013320">
    <property type="entry name" value="ConA-like_dom_sf"/>
</dbReference>
<sequence>MVQFDFLVSVGYKKAPLVTAIHESAFYFLNMVSFNLSSLIALALTGATFQGASAASIPAYTKRDDATSGVVGNSSAAMPALAKSPPSSSTSCKSFTQNFASNPDMTQYWVDQSDAEGTWDVTSSGLELKVLKPSSGKAGPGATFSTKFLMQYGSIQATLKSAPVDGIVTAFIFMSPGGDEIDYEWVSNEAQSSYFYHGVLDYSTEGKYVVNDDSTAFHDYKITWTEDSIKWFVDGKTIRTVTKESTLHKGVYNFPTEASAVQIGIWDASKVASTAEWAHGPVNWSQEPSTIKAVVKSITVTCA</sequence>
<proteinExistence type="predicted"/>
<dbReference type="PROSITE" id="PS51762">
    <property type="entry name" value="GH16_2"/>
    <property type="match status" value="1"/>
</dbReference>
<evidence type="ECO:0000256" key="1">
    <source>
        <dbReference type="ARBA" id="ARBA00022729"/>
    </source>
</evidence>
<dbReference type="Proteomes" id="UP000612746">
    <property type="component" value="Unassembled WGS sequence"/>
</dbReference>
<organism evidence="5 6">
    <name type="scientific">Umbelopsis vinacea</name>
    <dbReference type="NCBI Taxonomy" id="44442"/>
    <lineage>
        <taxon>Eukaryota</taxon>
        <taxon>Fungi</taxon>
        <taxon>Fungi incertae sedis</taxon>
        <taxon>Mucoromycota</taxon>
        <taxon>Mucoromycotina</taxon>
        <taxon>Umbelopsidomycetes</taxon>
        <taxon>Umbelopsidales</taxon>
        <taxon>Umbelopsidaceae</taxon>
        <taxon>Umbelopsis</taxon>
    </lineage>
</organism>
<protein>
    <recommendedName>
        <fullName evidence="4">GH16 domain-containing protein</fullName>
    </recommendedName>
</protein>
<dbReference type="GO" id="GO:0016757">
    <property type="term" value="F:glycosyltransferase activity"/>
    <property type="evidence" value="ECO:0007669"/>
    <property type="project" value="TreeGrafter"/>
</dbReference>
<keyword evidence="3" id="KW-0326">Glycosidase</keyword>
<accession>A0A8H7PUH2</accession>
<gene>
    <name evidence="5" type="ORF">INT44_006292</name>
</gene>
<keyword evidence="6" id="KW-1185">Reference proteome</keyword>
<dbReference type="GO" id="GO:0009277">
    <property type="term" value="C:fungal-type cell wall"/>
    <property type="evidence" value="ECO:0007669"/>
    <property type="project" value="TreeGrafter"/>
</dbReference>
<keyword evidence="1" id="KW-0732">Signal</keyword>
<dbReference type="OrthoDB" id="4781at2759"/>
<keyword evidence="2" id="KW-0378">Hydrolase</keyword>
<comment type="caution">
    <text evidence="5">The sequence shown here is derived from an EMBL/GenBank/DDBJ whole genome shotgun (WGS) entry which is preliminary data.</text>
</comment>
<feature type="domain" description="GH16" evidence="4">
    <location>
        <begin position="95"/>
        <end position="293"/>
    </location>
</feature>
<name>A0A8H7PUH2_9FUNG</name>
<dbReference type="GO" id="GO:0031505">
    <property type="term" value="P:fungal-type cell wall organization"/>
    <property type="evidence" value="ECO:0007669"/>
    <property type="project" value="TreeGrafter"/>
</dbReference>
<dbReference type="Gene3D" id="2.60.120.200">
    <property type="match status" value="1"/>
</dbReference>
<dbReference type="EMBL" id="JAEPRA010000010">
    <property type="protein sequence ID" value="KAG2179446.1"/>
    <property type="molecule type" value="Genomic_DNA"/>
</dbReference>
<dbReference type="PANTHER" id="PTHR10963:SF22">
    <property type="entry name" value="GLYCOSIDASE CRH2-RELATED"/>
    <property type="match status" value="1"/>
</dbReference>
<dbReference type="PANTHER" id="PTHR10963">
    <property type="entry name" value="GLYCOSYL HYDROLASE-RELATED"/>
    <property type="match status" value="1"/>
</dbReference>
<dbReference type="InterPro" id="IPR050546">
    <property type="entry name" value="Glycosyl_Hydrlase_16"/>
</dbReference>